<keyword evidence="8" id="KW-1185">Reference proteome</keyword>
<evidence type="ECO:0000256" key="6">
    <source>
        <dbReference type="ARBA" id="ARBA00070881"/>
    </source>
</evidence>
<evidence type="ECO:0000256" key="3">
    <source>
        <dbReference type="ARBA" id="ARBA00023002"/>
    </source>
</evidence>
<keyword evidence="3" id="KW-0560">Oxidoreductase</keyword>
<dbReference type="SUPFAM" id="SSF51735">
    <property type="entry name" value="NAD(P)-binding Rossmann-fold domains"/>
    <property type="match status" value="1"/>
</dbReference>
<dbReference type="RefSeq" id="XP_033535056.1">
    <property type="nucleotide sequence ID" value="XM_033677048.1"/>
</dbReference>
<reference evidence="9" key="2">
    <citation type="submission" date="2020-04" db="EMBL/GenBank/DDBJ databases">
        <authorList>
            <consortium name="NCBI Genome Project"/>
        </authorList>
    </citation>
    <scope>NUCLEOTIDE SEQUENCE</scope>
    <source>
        <strain evidence="9">CBS 781.70</strain>
    </source>
</reference>
<proteinExistence type="inferred from homology"/>
<gene>
    <name evidence="7 9" type="ORF">P152DRAFT_415419</name>
</gene>
<evidence type="ECO:0000313" key="9">
    <source>
        <dbReference type="RefSeq" id="XP_033535056.1"/>
    </source>
</evidence>
<evidence type="ECO:0000313" key="7">
    <source>
        <dbReference type="EMBL" id="KAF1813425.1"/>
    </source>
</evidence>
<dbReference type="InterPro" id="IPR002347">
    <property type="entry name" value="SDR_fam"/>
</dbReference>
<protein>
    <recommendedName>
        <fullName evidence="6">D-arabinitol 2-dehydrogenase [ribulose-forming]</fullName>
        <ecNumber evidence="5">1.1.1.250</ecNumber>
    </recommendedName>
</protein>
<dbReference type="EMBL" id="ML975155">
    <property type="protein sequence ID" value="KAF1813425.1"/>
    <property type="molecule type" value="Genomic_DNA"/>
</dbReference>
<dbReference type="Pfam" id="PF13561">
    <property type="entry name" value="adh_short_C2"/>
    <property type="match status" value="1"/>
</dbReference>
<dbReference type="GO" id="GO:0005975">
    <property type="term" value="P:carbohydrate metabolic process"/>
    <property type="evidence" value="ECO:0007669"/>
    <property type="project" value="UniProtKB-ARBA"/>
</dbReference>
<comment type="similarity">
    <text evidence="1">Belongs to the short-chain dehydrogenases/reductases (SDR) family.</text>
</comment>
<dbReference type="InterPro" id="IPR036291">
    <property type="entry name" value="NAD(P)-bd_dom_sf"/>
</dbReference>
<dbReference type="Gene3D" id="3.40.50.720">
    <property type="entry name" value="NAD(P)-binding Rossmann-like Domain"/>
    <property type="match status" value="1"/>
</dbReference>
<evidence type="ECO:0000256" key="2">
    <source>
        <dbReference type="ARBA" id="ARBA00022857"/>
    </source>
</evidence>
<dbReference type="GeneID" id="54417618"/>
<dbReference type="Proteomes" id="UP000504638">
    <property type="component" value="Unplaced"/>
</dbReference>
<dbReference type="PROSITE" id="PS00061">
    <property type="entry name" value="ADH_SHORT"/>
    <property type="match status" value="1"/>
</dbReference>
<keyword evidence="2" id="KW-0521">NADP</keyword>
<evidence type="ECO:0000256" key="4">
    <source>
        <dbReference type="ARBA" id="ARBA00060719"/>
    </source>
</evidence>
<reference evidence="9" key="3">
    <citation type="submission" date="2025-04" db="UniProtKB">
        <authorList>
            <consortium name="RefSeq"/>
        </authorList>
    </citation>
    <scope>IDENTIFICATION</scope>
    <source>
        <strain evidence="9">CBS 781.70</strain>
    </source>
</reference>
<evidence type="ECO:0000313" key="8">
    <source>
        <dbReference type="Proteomes" id="UP000504638"/>
    </source>
</evidence>
<dbReference type="InterPro" id="IPR020904">
    <property type="entry name" value="Sc_DH/Rdtase_CS"/>
</dbReference>
<evidence type="ECO:0000256" key="5">
    <source>
        <dbReference type="ARBA" id="ARBA00066831"/>
    </source>
</evidence>
<dbReference type="AlphaFoldDB" id="A0A6G1G5Q2"/>
<dbReference type="PRINTS" id="PR00081">
    <property type="entry name" value="GDHRDH"/>
</dbReference>
<reference evidence="7 9" key="1">
    <citation type="submission" date="2020-01" db="EMBL/GenBank/DDBJ databases">
        <authorList>
            <consortium name="DOE Joint Genome Institute"/>
            <person name="Haridas S."/>
            <person name="Albert R."/>
            <person name="Binder M."/>
            <person name="Bloem J."/>
            <person name="Labutti K."/>
            <person name="Salamov A."/>
            <person name="Andreopoulos B."/>
            <person name="Baker S.E."/>
            <person name="Barry K."/>
            <person name="Bills G."/>
            <person name="Bluhm B.H."/>
            <person name="Cannon C."/>
            <person name="Castanera R."/>
            <person name="Culley D.E."/>
            <person name="Daum C."/>
            <person name="Ezra D."/>
            <person name="Gonzalez J.B."/>
            <person name="Henrissat B."/>
            <person name="Kuo A."/>
            <person name="Liang C."/>
            <person name="Lipzen A."/>
            <person name="Lutzoni F."/>
            <person name="Magnuson J."/>
            <person name="Mondo S."/>
            <person name="Nolan M."/>
            <person name="Ohm R."/>
            <person name="Pangilinan J."/>
            <person name="Park H.-J."/>
            <person name="Ramirez L."/>
            <person name="Alfaro M."/>
            <person name="Sun H."/>
            <person name="Tritt A."/>
            <person name="Yoshinaga Y."/>
            <person name="Zwiers L.-H."/>
            <person name="Turgeon B.G."/>
            <person name="Goodwin S.B."/>
            <person name="Spatafora J.W."/>
            <person name="Crous P.W."/>
            <person name="Grigoriev I.V."/>
        </authorList>
    </citation>
    <scope>NUCLEOTIDE SEQUENCE</scope>
    <source>
        <strain evidence="7 9">CBS 781.70</strain>
    </source>
</reference>
<dbReference type="OrthoDB" id="47007at2759"/>
<dbReference type="PANTHER" id="PTHR42760">
    <property type="entry name" value="SHORT-CHAIN DEHYDROGENASES/REDUCTASES FAMILY MEMBER"/>
    <property type="match status" value="1"/>
</dbReference>
<dbReference type="GO" id="GO:0047038">
    <property type="term" value="F:D-arabinitol 2-dehydrogenase activity"/>
    <property type="evidence" value="ECO:0007669"/>
    <property type="project" value="UniProtKB-EC"/>
</dbReference>
<dbReference type="EC" id="1.1.1.250" evidence="5"/>
<accession>A0A6G1G5Q2</accession>
<evidence type="ECO:0000256" key="1">
    <source>
        <dbReference type="ARBA" id="ARBA00006484"/>
    </source>
</evidence>
<sequence length="321" mass="34007">MAVNPTNIPNNITAETNAASTDERRSLVNRQLPSMVLSDGAESSMTGPPLPFPHYLNSEGKARYRFTVEGSAVITGGTGTLALNCARALLEHGCSGLALLDRQPPSDPTIRAALSSLTTDFPSSTVLVLQADVTDEASVRRALEEAKASLDDITICCCFAGVVDCQHAVDLDVDRWRQTIDVNLTGSYVTARAVAREMMAAQTGGSIVFIASISGHIVNFPQPQASYNVSKAGVLHLTKCLAAEWARYGIRVNSISPGYMDTILNEGPGLAAAREQWNARNPMGRMGTPEELAGPLIMLCSYAGSFINGADIVVDGGACVF</sequence>
<organism evidence="7">
    <name type="scientific">Eremomyces bilateralis CBS 781.70</name>
    <dbReference type="NCBI Taxonomy" id="1392243"/>
    <lineage>
        <taxon>Eukaryota</taxon>
        <taxon>Fungi</taxon>
        <taxon>Dikarya</taxon>
        <taxon>Ascomycota</taxon>
        <taxon>Pezizomycotina</taxon>
        <taxon>Dothideomycetes</taxon>
        <taxon>Dothideomycetes incertae sedis</taxon>
        <taxon>Eremomycetales</taxon>
        <taxon>Eremomycetaceae</taxon>
        <taxon>Eremomyces</taxon>
    </lineage>
</organism>
<dbReference type="PANTHER" id="PTHR42760:SF115">
    <property type="entry name" value="3-OXOACYL-[ACYL-CARRIER-PROTEIN] REDUCTASE FABG"/>
    <property type="match status" value="1"/>
</dbReference>
<comment type="pathway">
    <text evidence="4">Carbohydrate metabolism; D-arabinitol metabolism.</text>
</comment>
<dbReference type="FunFam" id="3.40.50.720:FF:000240">
    <property type="entry name" value="SDR family oxidoreductase"/>
    <property type="match status" value="1"/>
</dbReference>
<name>A0A6G1G5Q2_9PEZI</name>